<feature type="non-terminal residue" evidence="1">
    <location>
        <position position="60"/>
    </location>
</feature>
<organism evidence="1">
    <name type="scientific">Arion vulgaris</name>
    <dbReference type="NCBI Taxonomy" id="1028688"/>
    <lineage>
        <taxon>Eukaryota</taxon>
        <taxon>Metazoa</taxon>
        <taxon>Spiralia</taxon>
        <taxon>Lophotrochozoa</taxon>
        <taxon>Mollusca</taxon>
        <taxon>Gastropoda</taxon>
        <taxon>Heterobranchia</taxon>
        <taxon>Euthyneura</taxon>
        <taxon>Panpulmonata</taxon>
        <taxon>Eupulmonata</taxon>
        <taxon>Stylommatophora</taxon>
        <taxon>Helicina</taxon>
        <taxon>Arionoidea</taxon>
        <taxon>Arionidae</taxon>
        <taxon>Arion</taxon>
    </lineage>
</organism>
<dbReference type="EMBL" id="HACG01042264">
    <property type="protein sequence ID" value="CEK89129.1"/>
    <property type="molecule type" value="Transcribed_RNA"/>
</dbReference>
<protein>
    <submittedName>
        <fullName evidence="1">Uncharacterized protein</fullName>
    </submittedName>
</protein>
<gene>
    <name evidence="1" type="primary">ORF169169</name>
</gene>
<reference evidence="1" key="1">
    <citation type="submission" date="2014-12" db="EMBL/GenBank/DDBJ databases">
        <title>Insight into the proteome of Arion vulgaris.</title>
        <authorList>
            <person name="Aradska J."/>
            <person name="Bulat T."/>
            <person name="Smidak R."/>
            <person name="Sarate P."/>
            <person name="Gangsoo J."/>
            <person name="Sialana F."/>
            <person name="Bilban M."/>
            <person name="Lubec G."/>
        </authorList>
    </citation>
    <scope>NUCLEOTIDE SEQUENCE</scope>
    <source>
        <tissue evidence="1">Skin</tissue>
    </source>
</reference>
<proteinExistence type="predicted"/>
<evidence type="ECO:0000313" key="1">
    <source>
        <dbReference type="EMBL" id="CEK89129.1"/>
    </source>
</evidence>
<sequence length="60" mass="6940">MILDDNQEQIAGTTWETDDRVLKKLYMGYVRPTSGYGICTWTTVAQSNFNKITSFMRPVF</sequence>
<name>A0A0B7B718_9EUPU</name>
<dbReference type="AlphaFoldDB" id="A0A0B7B718"/>
<accession>A0A0B7B718</accession>